<proteinExistence type="predicted"/>
<organism evidence="1 2">
    <name type="scientific">Myceligenerans pegani</name>
    <dbReference type="NCBI Taxonomy" id="2776917"/>
    <lineage>
        <taxon>Bacteria</taxon>
        <taxon>Bacillati</taxon>
        <taxon>Actinomycetota</taxon>
        <taxon>Actinomycetes</taxon>
        <taxon>Micrococcales</taxon>
        <taxon>Promicromonosporaceae</taxon>
        <taxon>Myceligenerans</taxon>
    </lineage>
</organism>
<name>A0ABR9MW28_9MICO</name>
<evidence type="ECO:0000313" key="2">
    <source>
        <dbReference type="Proteomes" id="UP000625527"/>
    </source>
</evidence>
<accession>A0ABR9MW28</accession>
<comment type="caution">
    <text evidence="1">The sequence shown here is derived from an EMBL/GenBank/DDBJ whole genome shotgun (WGS) entry which is preliminary data.</text>
</comment>
<dbReference type="Proteomes" id="UP000625527">
    <property type="component" value="Unassembled WGS sequence"/>
</dbReference>
<reference evidence="1 2" key="1">
    <citation type="submission" date="2020-10" db="EMBL/GenBank/DDBJ databases">
        <title>Myceligenerans pegani sp. nov., an endophytic actinomycete isolated from Peganum harmala L. in Xinjiang, China.</title>
        <authorList>
            <person name="Xin L."/>
        </authorList>
    </citation>
    <scope>NUCLEOTIDE SEQUENCE [LARGE SCALE GENOMIC DNA]</scope>
    <source>
        <strain evidence="1 2">TRM65318</strain>
    </source>
</reference>
<keyword evidence="2" id="KW-1185">Reference proteome</keyword>
<dbReference type="EMBL" id="JADAQT010000058">
    <property type="protein sequence ID" value="MBE1875139.1"/>
    <property type="molecule type" value="Genomic_DNA"/>
</dbReference>
<dbReference type="RefSeq" id="WP_192861714.1">
    <property type="nucleotide sequence ID" value="NZ_JADAQT010000058.1"/>
</dbReference>
<sequence>MDCDSQTLVEGDALGPRDLRECLWICGQTDEERTVSVGVRKATDDDVTMRIRVWE</sequence>
<gene>
    <name evidence="1" type="ORF">IHE71_05365</name>
</gene>
<evidence type="ECO:0000313" key="1">
    <source>
        <dbReference type="EMBL" id="MBE1875139.1"/>
    </source>
</evidence>
<protein>
    <submittedName>
        <fullName evidence="1">Uncharacterized protein</fullName>
    </submittedName>
</protein>